<name>C7LVJ9_DESBD</name>
<dbReference type="SUPFAM" id="SSF81901">
    <property type="entry name" value="HCP-like"/>
    <property type="match status" value="1"/>
</dbReference>
<feature type="chain" id="PRO_5002977995" evidence="2">
    <location>
        <begin position="21"/>
        <end position="236"/>
    </location>
</feature>
<dbReference type="InterPro" id="IPR011990">
    <property type="entry name" value="TPR-like_helical_dom_sf"/>
</dbReference>
<dbReference type="EMBL" id="CP001629">
    <property type="protein sequence ID" value="ACU89755.1"/>
    <property type="molecule type" value="Genomic_DNA"/>
</dbReference>
<gene>
    <name evidence="3" type="ordered locus">Dbac_1663</name>
</gene>
<dbReference type="Pfam" id="PF08238">
    <property type="entry name" value="Sel1"/>
    <property type="match status" value="2"/>
</dbReference>
<protein>
    <submittedName>
        <fullName evidence="3">Sel1 domain protein repeat-containing protein</fullName>
    </submittedName>
</protein>
<evidence type="ECO:0000256" key="1">
    <source>
        <dbReference type="SAM" id="MobiDB-lite"/>
    </source>
</evidence>
<keyword evidence="2" id="KW-0732">Signal</keyword>
<reference evidence="3 4" key="1">
    <citation type="journal article" date="2009" name="Stand. Genomic Sci.">
        <title>Complete genome sequence of Desulfomicrobium baculatum type strain (X).</title>
        <authorList>
            <person name="Copeland A."/>
            <person name="Spring S."/>
            <person name="Goker M."/>
            <person name="Schneider S."/>
            <person name="Lapidus A."/>
            <person name="Del Rio T.G."/>
            <person name="Tice H."/>
            <person name="Cheng J.F."/>
            <person name="Chen F."/>
            <person name="Nolan M."/>
            <person name="Bruce D."/>
            <person name="Goodwin L."/>
            <person name="Pitluck S."/>
            <person name="Ivanova N."/>
            <person name="Mavrommatis K."/>
            <person name="Ovchinnikova G."/>
            <person name="Pati A."/>
            <person name="Chen A."/>
            <person name="Palaniappan K."/>
            <person name="Land M."/>
            <person name="Hauser L."/>
            <person name="Chang Y.J."/>
            <person name="Jeffries C.C."/>
            <person name="Meincke L."/>
            <person name="Sims D."/>
            <person name="Brettin T."/>
            <person name="Detter J.C."/>
            <person name="Han C."/>
            <person name="Chain P."/>
            <person name="Bristow J."/>
            <person name="Eisen J.A."/>
            <person name="Markowitz V."/>
            <person name="Hugenholtz P."/>
            <person name="Kyrpides N.C."/>
            <person name="Klenk H.P."/>
            <person name="Lucas S."/>
        </authorList>
    </citation>
    <scope>NUCLEOTIDE SEQUENCE [LARGE SCALE GENOMIC DNA]</scope>
    <source>
        <strain evidence="4">DSM 4028 / VKM B-1378 / X</strain>
    </source>
</reference>
<keyword evidence="4" id="KW-1185">Reference proteome</keyword>
<dbReference type="Gene3D" id="1.25.40.10">
    <property type="entry name" value="Tetratricopeptide repeat domain"/>
    <property type="match status" value="1"/>
</dbReference>
<dbReference type="STRING" id="525897.Dbac_1663"/>
<dbReference type="HOGENOM" id="CLU_1173900_0_0_7"/>
<evidence type="ECO:0000313" key="4">
    <source>
        <dbReference type="Proteomes" id="UP000002216"/>
    </source>
</evidence>
<feature type="signal peptide" evidence="2">
    <location>
        <begin position="1"/>
        <end position="20"/>
    </location>
</feature>
<dbReference type="eggNOG" id="COG0790">
    <property type="taxonomic scope" value="Bacteria"/>
</dbReference>
<feature type="compositionally biased region" description="Polar residues" evidence="1">
    <location>
        <begin position="113"/>
        <end position="122"/>
    </location>
</feature>
<feature type="region of interest" description="Disordered" evidence="1">
    <location>
        <begin position="110"/>
        <end position="131"/>
    </location>
</feature>
<dbReference type="InterPro" id="IPR006597">
    <property type="entry name" value="Sel1-like"/>
</dbReference>
<dbReference type="OrthoDB" id="5471096at2"/>
<organism evidence="3 4">
    <name type="scientific">Desulfomicrobium baculatum (strain DSM 4028 / VKM B-1378 / X)</name>
    <name type="common">Desulfovibrio baculatus</name>
    <dbReference type="NCBI Taxonomy" id="525897"/>
    <lineage>
        <taxon>Bacteria</taxon>
        <taxon>Pseudomonadati</taxon>
        <taxon>Thermodesulfobacteriota</taxon>
        <taxon>Desulfovibrionia</taxon>
        <taxon>Desulfovibrionales</taxon>
        <taxon>Desulfomicrobiaceae</taxon>
        <taxon>Desulfomicrobium</taxon>
    </lineage>
</organism>
<proteinExistence type="predicted"/>
<dbReference type="KEGG" id="dba:Dbac_1663"/>
<evidence type="ECO:0000313" key="3">
    <source>
        <dbReference type="EMBL" id="ACU89755.1"/>
    </source>
</evidence>
<dbReference type="AlphaFoldDB" id="C7LVJ9"/>
<evidence type="ECO:0000256" key="2">
    <source>
        <dbReference type="SAM" id="SignalP"/>
    </source>
</evidence>
<dbReference type="RefSeq" id="WP_015773846.1">
    <property type="nucleotide sequence ID" value="NC_013173.1"/>
</dbReference>
<dbReference type="SMART" id="SM00671">
    <property type="entry name" value="SEL1"/>
    <property type="match status" value="2"/>
</dbReference>
<dbReference type="Proteomes" id="UP000002216">
    <property type="component" value="Chromosome"/>
</dbReference>
<sequence>MKRWLALLFFMLVLPHPALASEPAYDTLPPELVRLRDEGRLTVRALWAWKLVPPSTAEIAMEFRALGLDLISADRAQLATWKEQAGEGQLALSEAQRDVLGQLISRMDEGLSSGEQPASGTSVVQDPPVVDADVKGETPDLGEMIGKLGAQADGGDPGAKVSLALAVRTGVDGPPDPIRSVALLEDAAAAGDADAMALLADEYESGLWVPQDAEKAGQLRRKAAEAGSQLGQWGLE</sequence>
<accession>C7LVJ9</accession>